<dbReference type="PROSITE" id="PS50893">
    <property type="entry name" value="ABC_TRANSPORTER_2"/>
    <property type="match status" value="1"/>
</dbReference>
<keyword evidence="3" id="KW-0547">Nucleotide-binding</keyword>
<dbReference type="Gene3D" id="1.20.1560.10">
    <property type="entry name" value="ABC transporter type 1, transmembrane domain"/>
    <property type="match status" value="1"/>
</dbReference>
<dbReference type="InterPro" id="IPR017871">
    <property type="entry name" value="ABC_transporter-like_CS"/>
</dbReference>
<evidence type="ECO:0000256" key="1">
    <source>
        <dbReference type="ARBA" id="ARBA00004651"/>
    </source>
</evidence>
<dbReference type="GO" id="GO:0140359">
    <property type="term" value="F:ABC-type transporter activity"/>
    <property type="evidence" value="ECO:0007669"/>
    <property type="project" value="InterPro"/>
</dbReference>
<keyword evidence="6 7" id="KW-0472">Membrane</keyword>
<dbReference type="InterPro" id="IPR003439">
    <property type="entry name" value="ABC_transporter-like_ATP-bd"/>
</dbReference>
<keyword evidence="2 7" id="KW-0812">Transmembrane</keyword>
<dbReference type="InterPro" id="IPR003593">
    <property type="entry name" value="AAA+_ATPase"/>
</dbReference>
<feature type="transmembrane region" description="Helical" evidence="7">
    <location>
        <begin position="57"/>
        <end position="78"/>
    </location>
</feature>
<dbReference type="GO" id="GO:0016887">
    <property type="term" value="F:ATP hydrolysis activity"/>
    <property type="evidence" value="ECO:0007669"/>
    <property type="project" value="InterPro"/>
</dbReference>
<dbReference type="InterPro" id="IPR036640">
    <property type="entry name" value="ABC1_TM_sf"/>
</dbReference>
<dbReference type="InterPro" id="IPR027417">
    <property type="entry name" value="P-loop_NTPase"/>
</dbReference>
<evidence type="ECO:0000313" key="11">
    <source>
        <dbReference type="Proteomes" id="UP001146067"/>
    </source>
</evidence>
<dbReference type="PANTHER" id="PTHR24221:SF646">
    <property type="entry name" value="HAEMOLYSIN SECRETION ATP-BINDING PROTEIN"/>
    <property type="match status" value="1"/>
</dbReference>
<evidence type="ECO:0000259" key="8">
    <source>
        <dbReference type="PROSITE" id="PS50893"/>
    </source>
</evidence>
<sequence length="592" mass="63465">MRETFRSGLTLFGLVIRSAPLLAAAEFSAAIIIAVAVPLQTYGLGLVVDGIAAGDGVLRGMVVLAGAIIAYFGCRILSSAVQSAMEDRVEGSLNRELLAITTGIPGLEHHERPDVADRLAVIREESRYLKYGATTLASALAVAAGSVTVLALLVVVHPLFILLPLLGTVRVLCAGRAGRLRLRAMEATADRHRMIDMLTEIAKSPRHGLEVRTFRLGDFITERLALLHSQRDEPRWAAAKRAAGIDVIGRIVSALGYGGAIGFVVWLSTQGTVGPSEIVMVVLLVPQVDRAAAELSNSSNELTWALGTVANFRWLRDYARSHAPTGELSPAPARLETGIRFSDVTFSYPGAQRASLESVDLFLPAGSTVAFVGDNGAGKSTLVKLLARFYDPSRGTIEVDGQDLRQIDPESWRRAMSAGFQDFVKFEFETKEAIGIGDLPRLDDRAAIEHAVVRADAEGVVEHLPSGLDTQIGSRFSGGVELSGGQWQRVALARSFMRNDPVLLLLDEPTAAIDPESESALFERFAAASATTAANTGGITVLVSHRFSTVRMADLIVVVEDGGIAEAGSHEELMAANGHYAEMFELQARSYR</sequence>
<feature type="transmembrane region" description="Helical" evidence="7">
    <location>
        <begin position="247"/>
        <end position="267"/>
    </location>
</feature>
<keyword evidence="11" id="KW-1185">Reference proteome</keyword>
<dbReference type="InterPro" id="IPR039421">
    <property type="entry name" value="Type_1_exporter"/>
</dbReference>
<evidence type="ECO:0000256" key="4">
    <source>
        <dbReference type="ARBA" id="ARBA00022840"/>
    </source>
</evidence>
<dbReference type="EMBL" id="JAPZVP010000006">
    <property type="protein sequence ID" value="MDA1359855.1"/>
    <property type="molecule type" value="Genomic_DNA"/>
</dbReference>
<dbReference type="GO" id="GO:0005524">
    <property type="term" value="F:ATP binding"/>
    <property type="evidence" value="ECO:0007669"/>
    <property type="project" value="UniProtKB-KW"/>
</dbReference>
<protein>
    <submittedName>
        <fullName evidence="10">ABC transporter ATP-binding protein</fullName>
    </submittedName>
</protein>
<dbReference type="InterPro" id="IPR011527">
    <property type="entry name" value="ABC1_TM_dom"/>
</dbReference>
<dbReference type="AlphaFoldDB" id="A0A9X3PJS5"/>
<evidence type="ECO:0000313" key="10">
    <source>
        <dbReference type="EMBL" id="MDA1359855.1"/>
    </source>
</evidence>
<organism evidence="10 11">
    <name type="scientific">Glycomyces luteolus</name>
    <dbReference type="NCBI Taxonomy" id="2670330"/>
    <lineage>
        <taxon>Bacteria</taxon>
        <taxon>Bacillati</taxon>
        <taxon>Actinomycetota</taxon>
        <taxon>Actinomycetes</taxon>
        <taxon>Glycomycetales</taxon>
        <taxon>Glycomycetaceae</taxon>
        <taxon>Glycomyces</taxon>
    </lineage>
</organism>
<dbReference type="RefSeq" id="WP_270109746.1">
    <property type="nucleotide sequence ID" value="NZ_JAPZVP010000006.1"/>
</dbReference>
<feature type="transmembrane region" description="Helical" evidence="7">
    <location>
        <begin position="159"/>
        <end position="177"/>
    </location>
</feature>
<gene>
    <name evidence="10" type="ORF">O1R50_09490</name>
</gene>
<evidence type="ECO:0000256" key="6">
    <source>
        <dbReference type="ARBA" id="ARBA00023136"/>
    </source>
</evidence>
<dbReference type="SMART" id="SM00382">
    <property type="entry name" value="AAA"/>
    <property type="match status" value="1"/>
</dbReference>
<dbReference type="PROSITE" id="PS00211">
    <property type="entry name" value="ABC_TRANSPORTER_1"/>
    <property type="match status" value="1"/>
</dbReference>
<dbReference type="PANTHER" id="PTHR24221">
    <property type="entry name" value="ATP-BINDING CASSETTE SUB-FAMILY B"/>
    <property type="match status" value="1"/>
</dbReference>
<dbReference type="GO" id="GO:0034040">
    <property type="term" value="F:ATPase-coupled lipid transmembrane transporter activity"/>
    <property type="evidence" value="ECO:0007669"/>
    <property type="project" value="TreeGrafter"/>
</dbReference>
<feature type="domain" description="ABC transmembrane type-1" evidence="9">
    <location>
        <begin position="29"/>
        <end position="303"/>
    </location>
</feature>
<feature type="transmembrane region" description="Helical" evidence="7">
    <location>
        <begin position="12"/>
        <end position="37"/>
    </location>
</feature>
<dbReference type="GO" id="GO:0005886">
    <property type="term" value="C:plasma membrane"/>
    <property type="evidence" value="ECO:0007669"/>
    <property type="project" value="UniProtKB-SubCell"/>
</dbReference>
<evidence type="ECO:0000256" key="7">
    <source>
        <dbReference type="SAM" id="Phobius"/>
    </source>
</evidence>
<keyword evidence="4 10" id="KW-0067">ATP-binding</keyword>
<evidence type="ECO:0000256" key="3">
    <source>
        <dbReference type="ARBA" id="ARBA00022741"/>
    </source>
</evidence>
<evidence type="ECO:0000256" key="2">
    <source>
        <dbReference type="ARBA" id="ARBA00022692"/>
    </source>
</evidence>
<dbReference type="Proteomes" id="UP001146067">
    <property type="component" value="Unassembled WGS sequence"/>
</dbReference>
<name>A0A9X3PJS5_9ACTN</name>
<keyword evidence="5 7" id="KW-1133">Transmembrane helix</keyword>
<feature type="transmembrane region" description="Helical" evidence="7">
    <location>
        <begin position="128"/>
        <end position="153"/>
    </location>
</feature>
<dbReference type="SUPFAM" id="SSF52540">
    <property type="entry name" value="P-loop containing nucleoside triphosphate hydrolases"/>
    <property type="match status" value="1"/>
</dbReference>
<dbReference type="PROSITE" id="PS50929">
    <property type="entry name" value="ABC_TM1F"/>
    <property type="match status" value="1"/>
</dbReference>
<comment type="subcellular location">
    <subcellularLocation>
        <location evidence="1">Cell membrane</location>
        <topology evidence="1">Multi-pass membrane protein</topology>
    </subcellularLocation>
</comment>
<dbReference type="Gene3D" id="3.40.50.300">
    <property type="entry name" value="P-loop containing nucleotide triphosphate hydrolases"/>
    <property type="match status" value="1"/>
</dbReference>
<dbReference type="SUPFAM" id="SSF90123">
    <property type="entry name" value="ABC transporter transmembrane region"/>
    <property type="match status" value="1"/>
</dbReference>
<evidence type="ECO:0000256" key="5">
    <source>
        <dbReference type="ARBA" id="ARBA00022989"/>
    </source>
</evidence>
<reference evidence="10" key="1">
    <citation type="submission" date="2022-12" db="EMBL/GenBank/DDBJ databases">
        <title>Gycomyces niveus sp.nov.,a novel actinomycete isolated from soil in Shouguan.</title>
        <authorList>
            <person name="Yang X."/>
        </authorList>
    </citation>
    <scope>NUCLEOTIDE SEQUENCE</scope>
    <source>
        <strain evidence="10">NEAU-A15</strain>
    </source>
</reference>
<evidence type="ECO:0000259" key="9">
    <source>
        <dbReference type="PROSITE" id="PS50929"/>
    </source>
</evidence>
<dbReference type="Pfam" id="PF00005">
    <property type="entry name" value="ABC_tran"/>
    <property type="match status" value="1"/>
</dbReference>
<accession>A0A9X3PJS5</accession>
<comment type="caution">
    <text evidence="10">The sequence shown here is derived from an EMBL/GenBank/DDBJ whole genome shotgun (WGS) entry which is preliminary data.</text>
</comment>
<feature type="domain" description="ABC transporter" evidence="8">
    <location>
        <begin position="339"/>
        <end position="586"/>
    </location>
</feature>
<proteinExistence type="predicted"/>